<sequence>MDPDQIHLGGRDHSNSESSHDRHGATPLISPLQMGSVGEAASNIVVADSTSVSSHHGVKRGRLASWVWDHFHKVEHFIDRNGIDQGLKAVVEVVRGDCVIVAVCIPYGSPLAEQRVTISSVMCPKVMLDSQGASKGSGFVAFSALEEATRAVIQAQGGMTPLPAGMPVFHPGTPRLALQQFYYGQGAPGLLPPQPAG</sequence>
<organism evidence="2 3">
    <name type="scientific">Rhododendron simsii</name>
    <name type="common">Sims's rhododendron</name>
    <dbReference type="NCBI Taxonomy" id="118357"/>
    <lineage>
        <taxon>Eukaryota</taxon>
        <taxon>Viridiplantae</taxon>
        <taxon>Streptophyta</taxon>
        <taxon>Embryophyta</taxon>
        <taxon>Tracheophyta</taxon>
        <taxon>Spermatophyta</taxon>
        <taxon>Magnoliopsida</taxon>
        <taxon>eudicotyledons</taxon>
        <taxon>Gunneridae</taxon>
        <taxon>Pentapetalae</taxon>
        <taxon>asterids</taxon>
        <taxon>Ericales</taxon>
        <taxon>Ericaceae</taxon>
        <taxon>Ericoideae</taxon>
        <taxon>Rhodoreae</taxon>
        <taxon>Rhododendron</taxon>
    </lineage>
</organism>
<accession>A0A834H119</accession>
<dbReference type="Gene3D" id="3.30.70.330">
    <property type="match status" value="1"/>
</dbReference>
<evidence type="ECO:0000313" key="2">
    <source>
        <dbReference type="EMBL" id="KAF7144330.1"/>
    </source>
</evidence>
<evidence type="ECO:0000256" key="1">
    <source>
        <dbReference type="SAM" id="MobiDB-lite"/>
    </source>
</evidence>
<feature type="region of interest" description="Disordered" evidence="1">
    <location>
        <begin position="1"/>
        <end position="30"/>
    </location>
</feature>
<dbReference type="Proteomes" id="UP000626092">
    <property type="component" value="Unassembled WGS sequence"/>
</dbReference>
<evidence type="ECO:0000313" key="3">
    <source>
        <dbReference type="Proteomes" id="UP000626092"/>
    </source>
</evidence>
<keyword evidence="3" id="KW-1185">Reference proteome</keyword>
<comment type="caution">
    <text evidence="2">The sequence shown here is derived from an EMBL/GenBank/DDBJ whole genome shotgun (WGS) entry which is preliminary data.</text>
</comment>
<dbReference type="AlphaFoldDB" id="A0A834H119"/>
<name>A0A834H119_RHOSS</name>
<proteinExistence type="predicted"/>
<protein>
    <recommendedName>
        <fullName evidence="4">RRM domain-containing protein</fullName>
    </recommendedName>
</protein>
<gene>
    <name evidence="2" type="ORF">RHSIM_Rhsim05G0080800</name>
</gene>
<dbReference type="EMBL" id="WJXA01000005">
    <property type="protein sequence ID" value="KAF7144330.1"/>
    <property type="molecule type" value="Genomic_DNA"/>
</dbReference>
<reference evidence="2" key="1">
    <citation type="submission" date="2019-11" db="EMBL/GenBank/DDBJ databases">
        <authorList>
            <person name="Liu Y."/>
            <person name="Hou J."/>
            <person name="Li T.-Q."/>
            <person name="Guan C.-H."/>
            <person name="Wu X."/>
            <person name="Wu H.-Z."/>
            <person name="Ling F."/>
            <person name="Zhang R."/>
            <person name="Shi X.-G."/>
            <person name="Ren J.-P."/>
            <person name="Chen E.-F."/>
            <person name="Sun J.-M."/>
        </authorList>
    </citation>
    <scope>NUCLEOTIDE SEQUENCE</scope>
    <source>
        <strain evidence="2">Adult_tree_wgs_1</strain>
        <tissue evidence="2">Leaves</tissue>
    </source>
</reference>
<dbReference type="OrthoDB" id="10527815at2759"/>
<dbReference type="InterPro" id="IPR012677">
    <property type="entry name" value="Nucleotide-bd_a/b_plait_sf"/>
</dbReference>
<evidence type="ECO:0008006" key="4">
    <source>
        <dbReference type="Google" id="ProtNLM"/>
    </source>
</evidence>
<feature type="compositionally biased region" description="Basic and acidic residues" evidence="1">
    <location>
        <begin position="9"/>
        <end position="24"/>
    </location>
</feature>